<evidence type="ECO:0000313" key="3">
    <source>
        <dbReference type="EMBL" id="KAF0971988.1"/>
    </source>
</evidence>
<dbReference type="InterPro" id="IPR050410">
    <property type="entry name" value="CCR4/nocturin_mRNA_transcr"/>
</dbReference>
<sequence>MRRPNSSEEEISKSSEFACLSDLSEHEVAQMLMNQQNQTKRRGRPKKKPTSLELFPIENCMGRNWKCVQRIGNVHHHDEDHNIISSIDSINTENSLSFHDPSTEHQDHSNNNTQPYDNHSQHFFRLLSYNMLCQDYSRKQYCPHLPDTSEILYWANRKIRLWAEFMCYDADIICLQECDKYSTHWKDKFLKAGYASSYTQRTAFKPDGCATFWKLEKFEVLDEFPIFLNEVGQEIQRNSEIDVNERSDLNGNVVTSSNLISKFITNNIANIVLLRHFDTYQVFCVVNLHLFWDPSYPEVKLCQAQYVLMKTFYFLHQNHDDIDSTITILLCGDFNSMPDSEVYELLTKGEAFIPGSFIPFTPNGEFSKYVSICETSESSQEASSSEGASPLRFRQKLTNPLSSSGGLSLYKKVIGQEPPFTNYTKNYKGCLDYAFQFNHVMNKDGPPIKTTCVSVCRALEMISQERASEYEALPSDMFPSDHIALCFDFSLLHTNHQQ</sequence>
<evidence type="ECO:0000313" key="4">
    <source>
        <dbReference type="Proteomes" id="UP000444721"/>
    </source>
</evidence>
<dbReference type="Pfam" id="PF03372">
    <property type="entry name" value="Exo_endo_phos"/>
    <property type="match status" value="1"/>
</dbReference>
<dbReference type="VEuPathDB" id="AmoebaDB:NF0099630"/>
<dbReference type="AlphaFoldDB" id="A0A6A5BDI6"/>
<proteinExistence type="predicted"/>
<dbReference type="SUPFAM" id="SSF56219">
    <property type="entry name" value="DNase I-like"/>
    <property type="match status" value="1"/>
</dbReference>
<feature type="region of interest" description="Disordered" evidence="1">
    <location>
        <begin position="95"/>
        <end position="115"/>
    </location>
</feature>
<dbReference type="GO" id="GO:0000175">
    <property type="term" value="F:3'-5'-RNA exonuclease activity"/>
    <property type="evidence" value="ECO:0007669"/>
    <property type="project" value="TreeGrafter"/>
</dbReference>
<evidence type="ECO:0000256" key="1">
    <source>
        <dbReference type="SAM" id="MobiDB-lite"/>
    </source>
</evidence>
<dbReference type="Gene3D" id="3.60.10.10">
    <property type="entry name" value="Endonuclease/exonuclease/phosphatase"/>
    <property type="match status" value="1"/>
</dbReference>
<comment type="caution">
    <text evidence="3">The sequence shown here is derived from an EMBL/GenBank/DDBJ whole genome shotgun (WGS) entry which is preliminary data.</text>
</comment>
<dbReference type="PANTHER" id="PTHR12121">
    <property type="entry name" value="CARBON CATABOLITE REPRESSOR PROTEIN 4"/>
    <property type="match status" value="1"/>
</dbReference>
<dbReference type="InterPro" id="IPR005135">
    <property type="entry name" value="Endo/exonuclease/phosphatase"/>
</dbReference>
<organism evidence="3 4">
    <name type="scientific">Naegleria fowleri</name>
    <name type="common">Brain eating amoeba</name>
    <dbReference type="NCBI Taxonomy" id="5763"/>
    <lineage>
        <taxon>Eukaryota</taxon>
        <taxon>Discoba</taxon>
        <taxon>Heterolobosea</taxon>
        <taxon>Tetramitia</taxon>
        <taxon>Eutetramitia</taxon>
        <taxon>Vahlkampfiidae</taxon>
        <taxon>Naegleria</taxon>
    </lineage>
</organism>
<accession>A0A6A5BDI6</accession>
<keyword evidence="4" id="KW-1185">Reference proteome</keyword>
<dbReference type="InterPro" id="IPR036691">
    <property type="entry name" value="Endo/exonu/phosph_ase_sf"/>
</dbReference>
<evidence type="ECO:0000259" key="2">
    <source>
        <dbReference type="Pfam" id="PF03372"/>
    </source>
</evidence>
<reference evidence="3 4" key="1">
    <citation type="journal article" date="2019" name="Sci. Rep.">
        <title>Nanopore sequencing improves the draft genome of the human pathogenic amoeba Naegleria fowleri.</title>
        <authorList>
            <person name="Liechti N."/>
            <person name="Schurch N."/>
            <person name="Bruggmann R."/>
            <person name="Wittwer M."/>
        </authorList>
    </citation>
    <scope>NUCLEOTIDE SEQUENCE [LARGE SCALE GENOMIC DNA]</scope>
    <source>
        <strain evidence="3 4">ATCC 30894</strain>
    </source>
</reference>
<dbReference type="EMBL" id="VFQX01000072">
    <property type="protein sequence ID" value="KAF0971988.1"/>
    <property type="molecule type" value="Genomic_DNA"/>
</dbReference>
<dbReference type="GeneID" id="68116899"/>
<dbReference type="RefSeq" id="XP_044556703.1">
    <property type="nucleotide sequence ID" value="XM_044713668.1"/>
</dbReference>
<dbReference type="VEuPathDB" id="AmoebaDB:FDP41_009684"/>
<feature type="domain" description="Endonuclease/exonuclease/phosphatase" evidence="2">
    <location>
        <begin position="128"/>
        <end position="435"/>
    </location>
</feature>
<dbReference type="OrthoDB" id="10267916at2759"/>
<name>A0A6A5BDI6_NAEFO</name>
<dbReference type="PANTHER" id="PTHR12121:SF36">
    <property type="entry name" value="ENDONUCLEASE_EXONUCLEASE_PHOSPHATASE DOMAIN-CONTAINING PROTEIN"/>
    <property type="match status" value="1"/>
</dbReference>
<dbReference type="VEuPathDB" id="AmoebaDB:NfTy_087350"/>
<dbReference type="Proteomes" id="UP000444721">
    <property type="component" value="Unassembled WGS sequence"/>
</dbReference>
<protein>
    <recommendedName>
        <fullName evidence="2">Endonuclease/exonuclease/phosphatase domain-containing protein</fullName>
    </recommendedName>
</protein>
<gene>
    <name evidence="3" type="ORF">FDP41_009684</name>
</gene>
<dbReference type="OMA" id="NKPFHHV"/>